<keyword evidence="8" id="KW-1185">Reference proteome</keyword>
<dbReference type="PANTHER" id="PTHR48075">
    <property type="entry name" value="3-HYDROXYACYL-COA DEHYDROGENASE FAMILY PROTEIN"/>
    <property type="match status" value="1"/>
</dbReference>
<dbReference type="PANTHER" id="PTHR48075:SF9">
    <property type="entry name" value="3-HYDROXYBUTYRYL-COA DEHYDROGENASE"/>
    <property type="match status" value="1"/>
</dbReference>
<evidence type="ECO:0000313" key="8">
    <source>
        <dbReference type="Proteomes" id="UP000199207"/>
    </source>
</evidence>
<keyword evidence="3" id="KW-0560">Oxidoreductase</keyword>
<evidence type="ECO:0000256" key="3">
    <source>
        <dbReference type="ARBA" id="ARBA00023002"/>
    </source>
</evidence>
<gene>
    <name evidence="7" type="ORF">SAMN05421773_11464</name>
</gene>
<dbReference type="InterPro" id="IPR022694">
    <property type="entry name" value="3-OHacyl-CoA_DH"/>
</dbReference>
<dbReference type="AlphaFoldDB" id="A0A1I1RWR0"/>
<reference evidence="7 8" key="1">
    <citation type="submission" date="2016-10" db="EMBL/GenBank/DDBJ databases">
        <authorList>
            <person name="de Groot N.N."/>
        </authorList>
    </citation>
    <scope>NUCLEOTIDE SEQUENCE [LARGE SCALE GENOMIC DNA]</scope>
    <source>
        <strain evidence="7 8">CGMCC 4.5739</strain>
    </source>
</reference>
<dbReference type="Gene3D" id="1.10.1040.10">
    <property type="entry name" value="N-(1-d-carboxylethyl)-l-norvaline Dehydrogenase, domain 2"/>
    <property type="match status" value="1"/>
</dbReference>
<dbReference type="STRING" id="910347.SAMN05421773_11464"/>
<dbReference type="EMBL" id="FOLM01000014">
    <property type="protein sequence ID" value="SFD38804.1"/>
    <property type="molecule type" value="Genomic_DNA"/>
</dbReference>
<sequence>MTDIARVGVVGAGQMGAGIAEVCARSGLDVRVAETTGEAVELGRTRLFSSLAKAAQRGKITEAEREAAEARISFTTDLGEFADRDLVIEAVVENEQVKTEIFQVLDQVVSRPDAILASNTSSIPLVNLAVATSRPDRVIGIHFFNPAQVQRLVELIPAITTSQETVERAESLVTKVLAKHPIRAQDRSGFVVNALLIPYLLSAVRMFESGAASREDIDNGMELGCAHPMGPLRLSDLIGLDTVVSVANSMYEEFKEPLYAAPPLLQRMVAAGRLGRKTGAGFYTYT</sequence>
<protein>
    <submittedName>
        <fullName evidence="7">3-hydroxybutyryl-CoA dehydrogenase</fullName>
    </submittedName>
</protein>
<comment type="pathway">
    <text evidence="1">Lipid metabolism; butanoate metabolism.</text>
</comment>
<dbReference type="FunFam" id="3.40.50.720:FF:000009">
    <property type="entry name" value="Fatty oxidation complex, alpha subunit"/>
    <property type="match status" value="1"/>
</dbReference>
<dbReference type="InterPro" id="IPR008927">
    <property type="entry name" value="6-PGluconate_DH-like_C_sf"/>
</dbReference>
<dbReference type="PIRSF" id="PIRSF000105">
    <property type="entry name" value="HCDH"/>
    <property type="match status" value="1"/>
</dbReference>
<feature type="domain" description="3-hydroxyacyl-CoA dehydrogenase C-terminal" evidence="5">
    <location>
        <begin position="189"/>
        <end position="285"/>
    </location>
</feature>
<dbReference type="NCBIfam" id="NF005875">
    <property type="entry name" value="PRK07819.1"/>
    <property type="match status" value="1"/>
</dbReference>
<dbReference type="InterPro" id="IPR013328">
    <property type="entry name" value="6PGD_dom2"/>
</dbReference>
<dbReference type="Proteomes" id="UP000199207">
    <property type="component" value="Unassembled WGS sequence"/>
</dbReference>
<dbReference type="InterPro" id="IPR036291">
    <property type="entry name" value="NAD(P)-bd_dom_sf"/>
</dbReference>
<organism evidence="7 8">
    <name type="scientific">Streptomyces aidingensis</name>
    <dbReference type="NCBI Taxonomy" id="910347"/>
    <lineage>
        <taxon>Bacteria</taxon>
        <taxon>Bacillati</taxon>
        <taxon>Actinomycetota</taxon>
        <taxon>Actinomycetes</taxon>
        <taxon>Kitasatosporales</taxon>
        <taxon>Streptomycetaceae</taxon>
        <taxon>Streptomyces</taxon>
    </lineage>
</organism>
<evidence type="ECO:0000259" key="5">
    <source>
        <dbReference type="Pfam" id="PF00725"/>
    </source>
</evidence>
<evidence type="ECO:0000313" key="7">
    <source>
        <dbReference type="EMBL" id="SFD38804.1"/>
    </source>
</evidence>
<dbReference type="GO" id="GO:0006635">
    <property type="term" value="P:fatty acid beta-oxidation"/>
    <property type="evidence" value="ECO:0007669"/>
    <property type="project" value="TreeGrafter"/>
</dbReference>
<evidence type="ECO:0000256" key="2">
    <source>
        <dbReference type="ARBA" id="ARBA00009463"/>
    </source>
</evidence>
<dbReference type="GO" id="GO:0008691">
    <property type="term" value="F:3-hydroxybutyryl-CoA dehydrogenase activity"/>
    <property type="evidence" value="ECO:0007669"/>
    <property type="project" value="TreeGrafter"/>
</dbReference>
<comment type="similarity">
    <text evidence="2">Belongs to the 3-hydroxyacyl-CoA dehydrogenase family.</text>
</comment>
<dbReference type="GO" id="GO:0070403">
    <property type="term" value="F:NAD+ binding"/>
    <property type="evidence" value="ECO:0007669"/>
    <property type="project" value="InterPro"/>
</dbReference>
<dbReference type="SUPFAM" id="SSF51735">
    <property type="entry name" value="NAD(P)-binding Rossmann-fold domains"/>
    <property type="match status" value="1"/>
</dbReference>
<dbReference type="Gene3D" id="3.40.50.720">
    <property type="entry name" value="NAD(P)-binding Rossmann-like Domain"/>
    <property type="match status" value="1"/>
</dbReference>
<name>A0A1I1RWR0_9ACTN</name>
<dbReference type="InterPro" id="IPR006176">
    <property type="entry name" value="3-OHacyl-CoA_DH_NAD-bd"/>
</dbReference>
<evidence type="ECO:0000256" key="4">
    <source>
        <dbReference type="PIRSR" id="PIRSR000105-1"/>
    </source>
</evidence>
<proteinExistence type="inferred from homology"/>
<dbReference type="Pfam" id="PF00725">
    <property type="entry name" value="3HCDH"/>
    <property type="match status" value="1"/>
</dbReference>
<accession>A0A1I1RWR0</accession>
<dbReference type="Pfam" id="PF02737">
    <property type="entry name" value="3HCDH_N"/>
    <property type="match status" value="1"/>
</dbReference>
<dbReference type="SUPFAM" id="SSF48179">
    <property type="entry name" value="6-phosphogluconate dehydrogenase C-terminal domain-like"/>
    <property type="match status" value="1"/>
</dbReference>
<feature type="site" description="Important for catalytic activity" evidence="4">
    <location>
        <position position="142"/>
    </location>
</feature>
<evidence type="ECO:0000256" key="1">
    <source>
        <dbReference type="ARBA" id="ARBA00005086"/>
    </source>
</evidence>
<evidence type="ECO:0000259" key="6">
    <source>
        <dbReference type="Pfam" id="PF02737"/>
    </source>
</evidence>
<dbReference type="InterPro" id="IPR006108">
    <property type="entry name" value="3HC_DH_C"/>
</dbReference>
<dbReference type="RefSeq" id="WP_093840687.1">
    <property type="nucleotide sequence ID" value="NZ_FOLM01000014.1"/>
</dbReference>
<feature type="domain" description="3-hydroxyacyl-CoA dehydrogenase NAD binding" evidence="6">
    <location>
        <begin position="7"/>
        <end position="186"/>
    </location>
</feature>
<dbReference type="OrthoDB" id="9771883at2"/>